<reference evidence="1" key="2">
    <citation type="journal article" date="2015" name="Data Brief">
        <title>Shoot transcriptome of the giant reed, Arundo donax.</title>
        <authorList>
            <person name="Barrero R.A."/>
            <person name="Guerrero F.D."/>
            <person name="Moolhuijzen P."/>
            <person name="Goolsby J.A."/>
            <person name="Tidwell J."/>
            <person name="Bellgard S.E."/>
            <person name="Bellgard M.I."/>
        </authorList>
    </citation>
    <scope>NUCLEOTIDE SEQUENCE</scope>
    <source>
        <tissue evidence="1">Shoot tissue taken approximately 20 cm above the soil surface</tissue>
    </source>
</reference>
<organism evidence="1">
    <name type="scientific">Arundo donax</name>
    <name type="common">Giant reed</name>
    <name type="synonym">Donax arundinaceus</name>
    <dbReference type="NCBI Taxonomy" id="35708"/>
    <lineage>
        <taxon>Eukaryota</taxon>
        <taxon>Viridiplantae</taxon>
        <taxon>Streptophyta</taxon>
        <taxon>Embryophyta</taxon>
        <taxon>Tracheophyta</taxon>
        <taxon>Spermatophyta</taxon>
        <taxon>Magnoliopsida</taxon>
        <taxon>Liliopsida</taxon>
        <taxon>Poales</taxon>
        <taxon>Poaceae</taxon>
        <taxon>PACMAD clade</taxon>
        <taxon>Arundinoideae</taxon>
        <taxon>Arundineae</taxon>
        <taxon>Arundo</taxon>
    </lineage>
</organism>
<sequence>MELLSKLICAKAKKISKR</sequence>
<evidence type="ECO:0000313" key="1">
    <source>
        <dbReference type="EMBL" id="JAD35372.1"/>
    </source>
</evidence>
<proteinExistence type="predicted"/>
<name>A0A0A8ZKI9_ARUDO</name>
<protein>
    <submittedName>
        <fullName evidence="1">Uncharacterized protein</fullName>
    </submittedName>
</protein>
<reference evidence="1" key="1">
    <citation type="submission" date="2014-09" db="EMBL/GenBank/DDBJ databases">
        <authorList>
            <person name="Magalhaes I.L.F."/>
            <person name="Oliveira U."/>
            <person name="Santos F.R."/>
            <person name="Vidigal T.H.D.A."/>
            <person name="Brescovit A.D."/>
            <person name="Santos A.J."/>
        </authorList>
    </citation>
    <scope>NUCLEOTIDE SEQUENCE</scope>
    <source>
        <tissue evidence="1">Shoot tissue taken approximately 20 cm above the soil surface</tissue>
    </source>
</reference>
<dbReference type="EMBL" id="GBRH01262523">
    <property type="protein sequence ID" value="JAD35372.1"/>
    <property type="molecule type" value="Transcribed_RNA"/>
</dbReference>
<accession>A0A0A8ZKI9</accession>
<dbReference type="AlphaFoldDB" id="A0A0A8ZKI9"/>